<feature type="domain" description="HTH cro/C1-type" evidence="1">
    <location>
        <begin position="195"/>
        <end position="219"/>
    </location>
</feature>
<name>A0A7Y9GKA4_9MICO</name>
<proteinExistence type="predicted"/>
<dbReference type="PROSITE" id="PS50943">
    <property type="entry name" value="HTH_CROC1"/>
    <property type="match status" value="1"/>
</dbReference>
<evidence type="ECO:0000313" key="3">
    <source>
        <dbReference type="Proteomes" id="UP000576969"/>
    </source>
</evidence>
<dbReference type="InterPro" id="IPR001387">
    <property type="entry name" value="Cro/C1-type_HTH"/>
</dbReference>
<gene>
    <name evidence="2" type="ORF">BJ991_000055</name>
</gene>
<organism evidence="2 3">
    <name type="scientific">Microbacterium immunditiarum</name>
    <dbReference type="NCBI Taxonomy" id="337480"/>
    <lineage>
        <taxon>Bacteria</taxon>
        <taxon>Bacillati</taxon>
        <taxon>Actinomycetota</taxon>
        <taxon>Actinomycetes</taxon>
        <taxon>Micrococcales</taxon>
        <taxon>Microbacteriaceae</taxon>
        <taxon>Microbacterium</taxon>
    </lineage>
</organism>
<dbReference type="AlphaFoldDB" id="A0A7Y9GKA4"/>
<dbReference type="GO" id="GO:0003677">
    <property type="term" value="F:DNA binding"/>
    <property type="evidence" value="ECO:0007669"/>
    <property type="project" value="InterPro"/>
</dbReference>
<evidence type="ECO:0000259" key="1">
    <source>
        <dbReference type="PROSITE" id="PS50943"/>
    </source>
</evidence>
<dbReference type="Proteomes" id="UP000576969">
    <property type="component" value="Unassembled WGS sequence"/>
</dbReference>
<sequence>MSLSLDDAPQGVAADVWLGTISGDPQIGDLWLLSWDAQALGLVVVSGVAPTFVLGWPVTLPDAPTFPPAIRVEESPLGAVAVWPSRETGVGNHLLHRCFGTILSERTMHLLADAFENGTDPVLPFATANIGVEEREVASDQLVDAWEVINLNVWPVPRPGATPLDADLLRETGIRISDLTKILSMSVPAAVSLYNGEAVPTPAELRLLVDALGVPTEQLLRSQPDAEAVAMLAPGIKNDLVEITRRRAIGEEAARNLVRSEFALAARSDGDPHSRLVAAIQRVLHESDR</sequence>
<reference evidence="2 3" key="1">
    <citation type="submission" date="2020-07" db="EMBL/GenBank/DDBJ databases">
        <title>Sequencing the genomes of 1000 actinobacteria strains.</title>
        <authorList>
            <person name="Klenk H.-P."/>
        </authorList>
    </citation>
    <scope>NUCLEOTIDE SEQUENCE [LARGE SCALE GENOMIC DNA]</scope>
    <source>
        <strain evidence="2 3">DSM 24662</strain>
    </source>
</reference>
<accession>A0A7Y9GKA4</accession>
<dbReference type="RefSeq" id="WP_179486474.1">
    <property type="nucleotide sequence ID" value="NZ_JACCBV010000001.1"/>
</dbReference>
<dbReference type="InterPro" id="IPR010982">
    <property type="entry name" value="Lambda_DNA-bd_dom_sf"/>
</dbReference>
<dbReference type="EMBL" id="JACCBV010000001">
    <property type="protein sequence ID" value="NYE18027.1"/>
    <property type="molecule type" value="Genomic_DNA"/>
</dbReference>
<comment type="caution">
    <text evidence="2">The sequence shown here is derived from an EMBL/GenBank/DDBJ whole genome shotgun (WGS) entry which is preliminary data.</text>
</comment>
<protein>
    <submittedName>
        <fullName evidence="2">Transcriptional regulator with XRE-family HTH domain</fullName>
    </submittedName>
</protein>
<dbReference type="SUPFAM" id="SSF47413">
    <property type="entry name" value="lambda repressor-like DNA-binding domains"/>
    <property type="match status" value="1"/>
</dbReference>
<keyword evidence="3" id="KW-1185">Reference proteome</keyword>
<dbReference type="CDD" id="cd00093">
    <property type="entry name" value="HTH_XRE"/>
    <property type="match status" value="1"/>
</dbReference>
<evidence type="ECO:0000313" key="2">
    <source>
        <dbReference type="EMBL" id="NYE18027.1"/>
    </source>
</evidence>